<name>A0ABW4YF39_9BACL</name>
<dbReference type="Pfam" id="PF00395">
    <property type="entry name" value="SLH"/>
    <property type="match status" value="3"/>
</dbReference>
<feature type="domain" description="SLH" evidence="1">
    <location>
        <begin position="92"/>
        <end position="151"/>
    </location>
</feature>
<feature type="domain" description="SLH" evidence="1">
    <location>
        <begin position="156"/>
        <end position="219"/>
    </location>
</feature>
<evidence type="ECO:0000313" key="3">
    <source>
        <dbReference type="Proteomes" id="UP001597362"/>
    </source>
</evidence>
<sequence length="600" mass="66873">MKFVKFAIVFFILIMATVSVNVQYIIASDKSYSDIDQSYAKKAIIELTEKGIMNGITSQHFQPKSVITRGDFIVTLVKALQLPVDLSLTSSEAFNDVELTIAPYVTAAYKAGITNGFEDGKFRPSESLTREQAAKFLSYGWNIIKKENIDDSADSIRYFQDEDTISAWARPFVNLVVGAKLLQGHANGKFDPKGTLTREMTAQMVFNFIRLTEISPLDKPHAPSGLTASERVGSSITFSWDAPSDATNIVAYDIFNGWDGGKIGSSTTTHFTYNDMNPDISAAVYYVKSRDKEGRLSNKSNEYIFQTPFNSNLKIHPRFNTFQYNKNQQAELNVLGNISKEDAKHTTKIYATVHNLTSQDIIFSANNPLGQPEIIQEGSSTKPLIVAWGGPNGIRLSDYVLFETSLSLVIKFDVTLQKKGLYFVDFELRTLEETPQILTSQQAIMTGELQPIIATKPEFYIETRLDAPTYAKVNEKITIPVTITGKISPETILNRLVFQVRFIEPPVNLSQNDVSIENIPYFGETNESSFSGNNLIFKFEQSQYVSDLQAGLEKGITFDLVITIQKLGTFNLAASISPKEFYTQLPAETLTGNVSILTVE</sequence>
<dbReference type="InterPro" id="IPR001119">
    <property type="entry name" value="SLH_dom"/>
</dbReference>
<dbReference type="InterPro" id="IPR013783">
    <property type="entry name" value="Ig-like_fold"/>
</dbReference>
<dbReference type="RefSeq" id="WP_377769199.1">
    <property type="nucleotide sequence ID" value="NZ_JBHUHO010000002.1"/>
</dbReference>
<organism evidence="2 3">
    <name type="scientific">Paenibacillus yanchengensis</name>
    <dbReference type="NCBI Taxonomy" id="2035833"/>
    <lineage>
        <taxon>Bacteria</taxon>
        <taxon>Bacillati</taxon>
        <taxon>Bacillota</taxon>
        <taxon>Bacilli</taxon>
        <taxon>Bacillales</taxon>
        <taxon>Paenibacillaceae</taxon>
        <taxon>Paenibacillus</taxon>
    </lineage>
</organism>
<dbReference type="CDD" id="cd00063">
    <property type="entry name" value="FN3"/>
    <property type="match status" value="1"/>
</dbReference>
<feature type="domain" description="SLH" evidence="1">
    <location>
        <begin position="27"/>
        <end position="90"/>
    </location>
</feature>
<proteinExistence type="predicted"/>
<reference evidence="3" key="1">
    <citation type="journal article" date="2019" name="Int. J. Syst. Evol. Microbiol.">
        <title>The Global Catalogue of Microorganisms (GCM) 10K type strain sequencing project: providing services to taxonomists for standard genome sequencing and annotation.</title>
        <authorList>
            <consortium name="The Broad Institute Genomics Platform"/>
            <consortium name="The Broad Institute Genome Sequencing Center for Infectious Disease"/>
            <person name="Wu L."/>
            <person name="Ma J."/>
        </authorList>
    </citation>
    <scope>NUCLEOTIDE SEQUENCE [LARGE SCALE GENOMIC DNA]</scope>
    <source>
        <strain evidence="3">GH52</strain>
    </source>
</reference>
<dbReference type="Proteomes" id="UP001597362">
    <property type="component" value="Unassembled WGS sequence"/>
</dbReference>
<keyword evidence="3" id="KW-1185">Reference proteome</keyword>
<gene>
    <name evidence="2" type="ORF">ACFSJH_00450</name>
</gene>
<comment type="caution">
    <text evidence="2">The sequence shown here is derived from an EMBL/GenBank/DDBJ whole genome shotgun (WGS) entry which is preliminary data.</text>
</comment>
<dbReference type="InterPro" id="IPR003961">
    <property type="entry name" value="FN3_dom"/>
</dbReference>
<dbReference type="SUPFAM" id="SSF49265">
    <property type="entry name" value="Fibronectin type III"/>
    <property type="match status" value="1"/>
</dbReference>
<dbReference type="Gene3D" id="2.60.40.10">
    <property type="entry name" value="Immunoglobulins"/>
    <property type="match status" value="1"/>
</dbReference>
<dbReference type="EMBL" id="JBHUHO010000002">
    <property type="protein sequence ID" value="MFD2114225.1"/>
    <property type="molecule type" value="Genomic_DNA"/>
</dbReference>
<dbReference type="InterPro" id="IPR036116">
    <property type="entry name" value="FN3_sf"/>
</dbReference>
<evidence type="ECO:0000259" key="1">
    <source>
        <dbReference type="PROSITE" id="PS51272"/>
    </source>
</evidence>
<accession>A0ABW4YF39</accession>
<dbReference type="PROSITE" id="PS51272">
    <property type="entry name" value="SLH"/>
    <property type="match status" value="3"/>
</dbReference>
<protein>
    <submittedName>
        <fullName evidence="2">S-layer homology domain-containing protein</fullName>
    </submittedName>
</protein>
<evidence type="ECO:0000313" key="2">
    <source>
        <dbReference type="EMBL" id="MFD2114225.1"/>
    </source>
</evidence>